<feature type="transmembrane region" description="Helical" evidence="1">
    <location>
        <begin position="46"/>
        <end position="62"/>
    </location>
</feature>
<protein>
    <submittedName>
        <fullName evidence="2">Uncharacterized protein</fullName>
    </submittedName>
</protein>
<evidence type="ECO:0000256" key="1">
    <source>
        <dbReference type="SAM" id="Phobius"/>
    </source>
</evidence>
<reference evidence="2" key="1">
    <citation type="submission" date="2019-08" db="EMBL/GenBank/DDBJ databases">
        <authorList>
            <person name="Kucharzyk K."/>
            <person name="Murdoch R.W."/>
            <person name="Higgins S."/>
            <person name="Loffler F."/>
        </authorList>
    </citation>
    <scope>NUCLEOTIDE SEQUENCE</scope>
</reference>
<organism evidence="2">
    <name type="scientific">bioreactor metagenome</name>
    <dbReference type="NCBI Taxonomy" id="1076179"/>
    <lineage>
        <taxon>unclassified sequences</taxon>
        <taxon>metagenomes</taxon>
        <taxon>ecological metagenomes</taxon>
    </lineage>
</organism>
<keyword evidence="1" id="KW-1133">Transmembrane helix</keyword>
<sequence>MKKEFIKSLIQSVTFVLIYSVLGYFYNEIDVSIIEYFKNELNKNLVVLGLMFILFFIGNYINRNKEITWETIFKKHKRE</sequence>
<feature type="transmembrane region" description="Helical" evidence="1">
    <location>
        <begin position="9"/>
        <end position="26"/>
    </location>
</feature>
<comment type="caution">
    <text evidence="2">The sequence shown here is derived from an EMBL/GenBank/DDBJ whole genome shotgun (WGS) entry which is preliminary data.</text>
</comment>
<dbReference type="AlphaFoldDB" id="A0A644SIU7"/>
<keyword evidence="1" id="KW-0812">Transmembrane</keyword>
<evidence type="ECO:0000313" key="2">
    <source>
        <dbReference type="EMBL" id="MPL54620.1"/>
    </source>
</evidence>
<gene>
    <name evidence="2" type="ORF">SDC9_00086</name>
</gene>
<name>A0A644SIU7_9ZZZZ</name>
<proteinExistence type="predicted"/>
<keyword evidence="1" id="KW-0472">Membrane</keyword>
<accession>A0A644SIU7</accession>
<dbReference type="EMBL" id="VSSQ01000001">
    <property type="protein sequence ID" value="MPL54620.1"/>
    <property type="molecule type" value="Genomic_DNA"/>
</dbReference>